<dbReference type="GO" id="GO:0101006">
    <property type="term" value="F:protein histidine phosphatase activity"/>
    <property type="evidence" value="ECO:0007669"/>
    <property type="project" value="InterPro"/>
</dbReference>
<dbReference type="SUPFAM" id="SSF53254">
    <property type="entry name" value="Phosphoglycerate mutase-like"/>
    <property type="match status" value="1"/>
</dbReference>
<keyword evidence="1" id="KW-0378">Hydrolase</keyword>
<dbReference type="Proteomes" id="UP000182769">
    <property type="component" value="Unassembled WGS sequence"/>
</dbReference>
<dbReference type="NCBIfam" id="TIGR00249">
    <property type="entry name" value="sixA"/>
    <property type="match status" value="1"/>
</dbReference>
<gene>
    <name evidence="2" type="ORF">Ga0061065_103347</name>
</gene>
<keyword evidence="3" id="KW-1185">Reference proteome</keyword>
<accession>A0A0K6IK87</accession>
<evidence type="ECO:0000313" key="2">
    <source>
        <dbReference type="EMBL" id="CUB03496.1"/>
    </source>
</evidence>
<dbReference type="InterPro" id="IPR051021">
    <property type="entry name" value="Mito_Ser/Thr_phosphatase"/>
</dbReference>
<evidence type="ECO:0000313" key="3">
    <source>
        <dbReference type="Proteomes" id="UP000182769"/>
    </source>
</evidence>
<reference evidence="3" key="1">
    <citation type="submission" date="2015-08" db="EMBL/GenBank/DDBJ databases">
        <authorList>
            <person name="Varghese N."/>
        </authorList>
    </citation>
    <scope>NUCLEOTIDE SEQUENCE [LARGE SCALE GENOMIC DNA]</scope>
    <source>
        <strain evidence="3">JCM 18476</strain>
    </source>
</reference>
<dbReference type="SMART" id="SM00855">
    <property type="entry name" value="PGAM"/>
    <property type="match status" value="1"/>
</dbReference>
<organism evidence="2 3">
    <name type="scientific">Marinomonas fungiae</name>
    <dbReference type="NCBI Taxonomy" id="1137284"/>
    <lineage>
        <taxon>Bacteria</taxon>
        <taxon>Pseudomonadati</taxon>
        <taxon>Pseudomonadota</taxon>
        <taxon>Gammaproteobacteria</taxon>
        <taxon>Oceanospirillales</taxon>
        <taxon>Oceanospirillaceae</taxon>
        <taxon>Marinomonas</taxon>
    </lineage>
</organism>
<evidence type="ECO:0000256" key="1">
    <source>
        <dbReference type="ARBA" id="ARBA00022801"/>
    </source>
</evidence>
<proteinExistence type="predicted"/>
<dbReference type="InterPro" id="IPR013078">
    <property type="entry name" value="His_Pase_superF_clade-1"/>
</dbReference>
<dbReference type="STRING" id="1137284.GCA_001418205_01347"/>
<dbReference type="InterPro" id="IPR029033">
    <property type="entry name" value="His_PPase_superfam"/>
</dbReference>
<dbReference type="AlphaFoldDB" id="A0A0K6IK87"/>
<dbReference type="GO" id="GO:0005737">
    <property type="term" value="C:cytoplasm"/>
    <property type="evidence" value="ECO:0007669"/>
    <property type="project" value="InterPro"/>
</dbReference>
<dbReference type="PANTHER" id="PTHR20935">
    <property type="entry name" value="PHOSPHOGLYCERATE MUTASE-RELATED"/>
    <property type="match status" value="1"/>
</dbReference>
<name>A0A0K6IK87_9GAMM</name>
<dbReference type="InterPro" id="IPR004449">
    <property type="entry name" value="SixA"/>
</dbReference>
<dbReference type="Pfam" id="PF00300">
    <property type="entry name" value="His_Phos_1"/>
    <property type="match status" value="1"/>
</dbReference>
<dbReference type="CDD" id="cd07067">
    <property type="entry name" value="HP_PGM_like"/>
    <property type="match status" value="1"/>
</dbReference>
<protein>
    <submittedName>
        <fullName evidence="2">Phosphohistidine phosphatase, SixA</fullName>
    </submittedName>
</protein>
<dbReference type="Gene3D" id="3.40.50.1240">
    <property type="entry name" value="Phosphoglycerate mutase-like"/>
    <property type="match status" value="1"/>
</dbReference>
<sequence>MKSHSHFSLGQKAMVVKTKRLYIMRHGHAEPFGYDQDAQRALTEQGYDEVRSTAEQFAALNEDFDAIFVSPYLRAQQTANEFIKVLGTKTLPQTLDSITPSGKELDVALWLYDLPYDSILLVTHQPFAYQLVDMLADQPLPAVFQMETAAIAALEGELFATACCQFRWAISPKH</sequence>
<dbReference type="EMBL" id="CYHG01000003">
    <property type="protein sequence ID" value="CUB03496.1"/>
    <property type="molecule type" value="Genomic_DNA"/>
</dbReference>